<accession>A0ABS8GDV2</accession>
<evidence type="ECO:0000313" key="2">
    <source>
        <dbReference type="Proteomes" id="UP001139168"/>
    </source>
</evidence>
<dbReference type="CDD" id="cd07067">
    <property type="entry name" value="HP_PGM_like"/>
    <property type="match status" value="1"/>
</dbReference>
<dbReference type="RefSeq" id="WP_227889593.1">
    <property type="nucleotide sequence ID" value="NZ_JAJFZQ010000001.1"/>
</dbReference>
<reference evidence="1" key="1">
    <citation type="submission" date="2021-10" db="EMBL/GenBank/DDBJ databases">
        <title>Novel species in genus Arthrobacter.</title>
        <authorList>
            <person name="Liu Y."/>
        </authorList>
    </citation>
    <scope>NUCLEOTIDE SEQUENCE</scope>
    <source>
        <strain evidence="1">Zg-Y786</strain>
    </source>
</reference>
<dbReference type="PANTHER" id="PTHR48100">
    <property type="entry name" value="BROAD-SPECIFICITY PHOSPHATASE YOR283W-RELATED"/>
    <property type="match status" value="1"/>
</dbReference>
<gene>
    <name evidence="1" type="ORF">LJ752_01650</name>
</gene>
<dbReference type="InterPro" id="IPR029033">
    <property type="entry name" value="His_PPase_superfam"/>
</dbReference>
<sequence>MRNVYIVTHPEATHHVENIVGGWHDSTLTPRGVEDARRVAASLRNLLPEYLPGDNGGTMLFSSDLRRTRQTAETISGLLDLEIIFDPGLREQSYGAAEGTPAGSVSRLPPPAQGNRMQHQDGVEGSETRHVWAGRVYSALDRILAAGARDTIVVTHGGSATYLIAAWIGLPLTAAGYVKFRLSPGSITHLNEDNFYHDRRVLDLNLTGHLGIPEPRA</sequence>
<dbReference type="Gene3D" id="3.40.50.1240">
    <property type="entry name" value="Phosphoglycerate mutase-like"/>
    <property type="match status" value="1"/>
</dbReference>
<dbReference type="SMART" id="SM00855">
    <property type="entry name" value="PGAM"/>
    <property type="match status" value="1"/>
</dbReference>
<dbReference type="Proteomes" id="UP001139168">
    <property type="component" value="Unassembled WGS sequence"/>
</dbReference>
<organism evidence="1 2">
    <name type="scientific">Arthrobacter gengyunqii</name>
    <dbReference type="NCBI Taxonomy" id="2886940"/>
    <lineage>
        <taxon>Bacteria</taxon>
        <taxon>Bacillati</taxon>
        <taxon>Actinomycetota</taxon>
        <taxon>Actinomycetes</taxon>
        <taxon>Micrococcales</taxon>
        <taxon>Micrococcaceae</taxon>
        <taxon>Arthrobacter</taxon>
    </lineage>
</organism>
<dbReference type="EMBL" id="JAJFZQ010000001">
    <property type="protein sequence ID" value="MCC3264750.1"/>
    <property type="molecule type" value="Genomic_DNA"/>
</dbReference>
<proteinExistence type="predicted"/>
<comment type="caution">
    <text evidence="1">The sequence shown here is derived from an EMBL/GenBank/DDBJ whole genome shotgun (WGS) entry which is preliminary data.</text>
</comment>
<dbReference type="Pfam" id="PF00300">
    <property type="entry name" value="His_Phos_1"/>
    <property type="match status" value="1"/>
</dbReference>
<protein>
    <submittedName>
        <fullName evidence="1">Histidine phosphatase family protein</fullName>
    </submittedName>
</protein>
<keyword evidence="2" id="KW-1185">Reference proteome</keyword>
<dbReference type="SUPFAM" id="SSF53254">
    <property type="entry name" value="Phosphoglycerate mutase-like"/>
    <property type="match status" value="1"/>
</dbReference>
<dbReference type="InterPro" id="IPR050275">
    <property type="entry name" value="PGM_Phosphatase"/>
</dbReference>
<evidence type="ECO:0000313" key="1">
    <source>
        <dbReference type="EMBL" id="MCC3264750.1"/>
    </source>
</evidence>
<dbReference type="PANTHER" id="PTHR48100:SF1">
    <property type="entry name" value="HISTIDINE PHOSPHATASE FAMILY PROTEIN-RELATED"/>
    <property type="match status" value="1"/>
</dbReference>
<name>A0ABS8GDV2_9MICC</name>
<dbReference type="InterPro" id="IPR013078">
    <property type="entry name" value="His_Pase_superF_clade-1"/>
</dbReference>